<dbReference type="Pfam" id="PF00186">
    <property type="entry name" value="DHFR_1"/>
    <property type="match status" value="1"/>
</dbReference>
<dbReference type="CDD" id="cd00209">
    <property type="entry name" value="DHFR"/>
    <property type="match status" value="1"/>
</dbReference>
<comment type="pathway">
    <text evidence="1 8">Cofactor biosynthesis; tetrahydrofolate biosynthesis; 5,6,7,8-tetrahydrofolate from 7,8-dihydrofolate: step 1/1.</text>
</comment>
<dbReference type="PROSITE" id="PS51330">
    <property type="entry name" value="DHFR_2"/>
    <property type="match status" value="1"/>
</dbReference>
<gene>
    <name evidence="10" type="ORF">Q8X39_00265</name>
</gene>
<dbReference type="InterPro" id="IPR001796">
    <property type="entry name" value="DHFR_dom"/>
</dbReference>
<dbReference type="PANTHER" id="PTHR48069:SF3">
    <property type="entry name" value="DIHYDROFOLATE REDUCTASE"/>
    <property type="match status" value="1"/>
</dbReference>
<evidence type="ECO:0000256" key="8">
    <source>
        <dbReference type="PIRNR" id="PIRNR000194"/>
    </source>
</evidence>
<dbReference type="InterPro" id="IPR012259">
    <property type="entry name" value="DHFR"/>
</dbReference>
<comment type="function">
    <text evidence="7 8">Key enzyme in folate metabolism. Catalyzes an essential reaction for de novo glycine and purine synthesis, and for DNA precursor synthesis.</text>
</comment>
<dbReference type="RefSeq" id="WP_305747626.1">
    <property type="nucleotide sequence ID" value="NZ_JAUZEE010000001.1"/>
</dbReference>
<comment type="caution">
    <text evidence="10">The sequence shown here is derived from an EMBL/GenBank/DDBJ whole genome shotgun (WGS) entry which is preliminary data.</text>
</comment>
<keyword evidence="5 8" id="KW-0521">NADP</keyword>
<evidence type="ECO:0000313" key="11">
    <source>
        <dbReference type="Proteomes" id="UP001235760"/>
    </source>
</evidence>
<feature type="domain" description="DHFR" evidence="9">
    <location>
        <begin position="5"/>
        <end position="166"/>
    </location>
</feature>
<reference evidence="10 11" key="1">
    <citation type="submission" date="2023-08" db="EMBL/GenBank/DDBJ databases">
        <authorList>
            <person name="Roldan D.M."/>
            <person name="Menes R.J."/>
        </authorList>
    </citation>
    <scope>NUCLEOTIDE SEQUENCE [LARGE SCALE GENOMIC DNA]</scope>
    <source>
        <strain evidence="10 11">CCM 2812</strain>
    </source>
</reference>
<dbReference type="PANTHER" id="PTHR48069">
    <property type="entry name" value="DIHYDROFOLATE REDUCTASE"/>
    <property type="match status" value="1"/>
</dbReference>
<dbReference type="Gene3D" id="3.40.430.10">
    <property type="entry name" value="Dihydrofolate Reductase, subunit A"/>
    <property type="match status" value="1"/>
</dbReference>
<dbReference type="InterPro" id="IPR024072">
    <property type="entry name" value="DHFR-like_dom_sf"/>
</dbReference>
<dbReference type="Proteomes" id="UP001235760">
    <property type="component" value="Unassembled WGS sequence"/>
</dbReference>
<name>A0ABT9FXU0_LEPDI</name>
<dbReference type="PRINTS" id="PR00070">
    <property type="entry name" value="DHFR"/>
</dbReference>
<keyword evidence="4 8" id="KW-0554">One-carbon metabolism</keyword>
<keyword evidence="6 8" id="KW-0560">Oxidoreductase</keyword>
<keyword evidence="11" id="KW-1185">Reference proteome</keyword>
<comment type="catalytic activity">
    <reaction evidence="8">
        <text>(6S)-5,6,7,8-tetrahydrofolate + NADP(+) = 7,8-dihydrofolate + NADPH + H(+)</text>
        <dbReference type="Rhea" id="RHEA:15009"/>
        <dbReference type="ChEBI" id="CHEBI:15378"/>
        <dbReference type="ChEBI" id="CHEBI:57451"/>
        <dbReference type="ChEBI" id="CHEBI:57453"/>
        <dbReference type="ChEBI" id="CHEBI:57783"/>
        <dbReference type="ChEBI" id="CHEBI:58349"/>
        <dbReference type="EC" id="1.5.1.3"/>
    </reaction>
</comment>
<dbReference type="PIRSF" id="PIRSF000194">
    <property type="entry name" value="DHFR"/>
    <property type="match status" value="1"/>
</dbReference>
<sequence>MHRPELVLIAAVARNGTIGADNQLLWHLPEDLAHFRRLTMGQPVLMGRKTWDSLPARFRPLPGRHNIVLTRDPHWRAEGASAVTTLDQALAVAGDVERLFVIGGAQLYAATIDRADRLELTEVDRDFDGDVHFPPRDEADWVESSREAHHAGPPNDFGYAFVSLRRLRHSLR</sequence>
<evidence type="ECO:0000256" key="3">
    <source>
        <dbReference type="ARBA" id="ARBA00012856"/>
    </source>
</evidence>
<dbReference type="SUPFAM" id="SSF53597">
    <property type="entry name" value="Dihydrofolate reductase-like"/>
    <property type="match status" value="1"/>
</dbReference>
<accession>A0ABT9FXU0</accession>
<evidence type="ECO:0000256" key="7">
    <source>
        <dbReference type="ARBA" id="ARBA00025067"/>
    </source>
</evidence>
<proteinExistence type="inferred from homology"/>
<evidence type="ECO:0000259" key="9">
    <source>
        <dbReference type="PROSITE" id="PS51330"/>
    </source>
</evidence>
<evidence type="ECO:0000313" key="10">
    <source>
        <dbReference type="EMBL" id="MDP4299054.1"/>
    </source>
</evidence>
<dbReference type="EMBL" id="JAUZEE010000001">
    <property type="protein sequence ID" value="MDP4299054.1"/>
    <property type="molecule type" value="Genomic_DNA"/>
</dbReference>
<evidence type="ECO:0000256" key="2">
    <source>
        <dbReference type="ARBA" id="ARBA00009539"/>
    </source>
</evidence>
<evidence type="ECO:0000256" key="1">
    <source>
        <dbReference type="ARBA" id="ARBA00004903"/>
    </source>
</evidence>
<comment type="similarity">
    <text evidence="2 8">Belongs to the dihydrofolate reductase family.</text>
</comment>
<dbReference type="GO" id="GO:0004146">
    <property type="term" value="F:dihydrofolate reductase activity"/>
    <property type="evidence" value="ECO:0007669"/>
    <property type="project" value="UniProtKB-EC"/>
</dbReference>
<evidence type="ECO:0000256" key="5">
    <source>
        <dbReference type="ARBA" id="ARBA00022857"/>
    </source>
</evidence>
<evidence type="ECO:0000256" key="4">
    <source>
        <dbReference type="ARBA" id="ARBA00022563"/>
    </source>
</evidence>
<evidence type="ECO:0000256" key="6">
    <source>
        <dbReference type="ARBA" id="ARBA00023002"/>
    </source>
</evidence>
<protein>
    <recommendedName>
        <fullName evidence="3 8">Dihydrofolate reductase</fullName>
        <ecNumber evidence="3 8">1.5.1.3</ecNumber>
    </recommendedName>
</protein>
<organism evidence="10 11">
    <name type="scientific">Leptothrix discophora</name>
    <dbReference type="NCBI Taxonomy" id="89"/>
    <lineage>
        <taxon>Bacteria</taxon>
        <taxon>Pseudomonadati</taxon>
        <taxon>Pseudomonadota</taxon>
        <taxon>Betaproteobacteria</taxon>
        <taxon>Burkholderiales</taxon>
        <taxon>Sphaerotilaceae</taxon>
        <taxon>Leptothrix</taxon>
    </lineage>
</organism>
<dbReference type="EC" id="1.5.1.3" evidence="3 8"/>